<sequence>MWMVTRASVCHCTGRVLQLWNCLLNMSEKRPFVGQFSGDKSLECPSQQRGFSGKGGRAAEEQREGLGDSSDGHDFCGGRMSLDENHHLKRQWH</sequence>
<dbReference type="EMBL" id="VSRR010001668">
    <property type="protein sequence ID" value="MPC26901.1"/>
    <property type="molecule type" value="Genomic_DNA"/>
</dbReference>
<dbReference type="Proteomes" id="UP000324222">
    <property type="component" value="Unassembled WGS sequence"/>
</dbReference>
<gene>
    <name evidence="2" type="ORF">E2C01_020052</name>
</gene>
<keyword evidence="3" id="KW-1185">Reference proteome</keyword>
<evidence type="ECO:0000313" key="3">
    <source>
        <dbReference type="Proteomes" id="UP000324222"/>
    </source>
</evidence>
<dbReference type="AlphaFoldDB" id="A0A5B7DYZ6"/>
<feature type="compositionally biased region" description="Basic and acidic residues" evidence="1">
    <location>
        <begin position="57"/>
        <end position="72"/>
    </location>
</feature>
<evidence type="ECO:0000256" key="1">
    <source>
        <dbReference type="SAM" id="MobiDB-lite"/>
    </source>
</evidence>
<proteinExistence type="predicted"/>
<reference evidence="2 3" key="1">
    <citation type="submission" date="2019-05" db="EMBL/GenBank/DDBJ databases">
        <title>Another draft genome of Portunus trituberculatus and its Hox gene families provides insights of decapod evolution.</title>
        <authorList>
            <person name="Jeong J.-H."/>
            <person name="Song I."/>
            <person name="Kim S."/>
            <person name="Choi T."/>
            <person name="Kim D."/>
            <person name="Ryu S."/>
            <person name="Kim W."/>
        </authorList>
    </citation>
    <scope>NUCLEOTIDE SEQUENCE [LARGE SCALE GENOMIC DNA]</scope>
    <source>
        <tissue evidence="2">Muscle</tissue>
    </source>
</reference>
<evidence type="ECO:0000313" key="2">
    <source>
        <dbReference type="EMBL" id="MPC26901.1"/>
    </source>
</evidence>
<protein>
    <submittedName>
        <fullName evidence="2">Uncharacterized protein</fullName>
    </submittedName>
</protein>
<comment type="caution">
    <text evidence="2">The sequence shown here is derived from an EMBL/GenBank/DDBJ whole genome shotgun (WGS) entry which is preliminary data.</text>
</comment>
<accession>A0A5B7DYZ6</accession>
<organism evidence="2 3">
    <name type="scientific">Portunus trituberculatus</name>
    <name type="common">Swimming crab</name>
    <name type="synonym">Neptunus trituberculatus</name>
    <dbReference type="NCBI Taxonomy" id="210409"/>
    <lineage>
        <taxon>Eukaryota</taxon>
        <taxon>Metazoa</taxon>
        <taxon>Ecdysozoa</taxon>
        <taxon>Arthropoda</taxon>
        <taxon>Crustacea</taxon>
        <taxon>Multicrustacea</taxon>
        <taxon>Malacostraca</taxon>
        <taxon>Eumalacostraca</taxon>
        <taxon>Eucarida</taxon>
        <taxon>Decapoda</taxon>
        <taxon>Pleocyemata</taxon>
        <taxon>Brachyura</taxon>
        <taxon>Eubrachyura</taxon>
        <taxon>Portunoidea</taxon>
        <taxon>Portunidae</taxon>
        <taxon>Portuninae</taxon>
        <taxon>Portunus</taxon>
    </lineage>
</organism>
<name>A0A5B7DYZ6_PORTR</name>
<feature type="region of interest" description="Disordered" evidence="1">
    <location>
        <begin position="44"/>
        <end position="72"/>
    </location>
</feature>